<dbReference type="SMART" id="SM00516">
    <property type="entry name" value="SEC14"/>
    <property type="match status" value="1"/>
</dbReference>
<dbReference type="Gene3D" id="1.20.5.1200">
    <property type="entry name" value="Alpha-tocopherol transfer"/>
    <property type="match status" value="1"/>
</dbReference>
<organism evidence="2 3">
    <name type="scientific">Lingula anatina</name>
    <name type="common">Brachiopod</name>
    <name type="synonym">Lingula unguis</name>
    <dbReference type="NCBI Taxonomy" id="7574"/>
    <lineage>
        <taxon>Eukaryota</taxon>
        <taxon>Metazoa</taxon>
        <taxon>Spiralia</taxon>
        <taxon>Lophotrochozoa</taxon>
        <taxon>Brachiopoda</taxon>
        <taxon>Linguliformea</taxon>
        <taxon>Lingulata</taxon>
        <taxon>Lingulida</taxon>
        <taxon>Linguloidea</taxon>
        <taxon>Lingulidae</taxon>
        <taxon>Lingula</taxon>
    </lineage>
</organism>
<dbReference type="PRINTS" id="PR00180">
    <property type="entry name" value="CRETINALDHBP"/>
</dbReference>
<dbReference type="KEGG" id="lak:106157851"/>
<dbReference type="GeneID" id="106157851"/>
<dbReference type="FunCoup" id="A0A1S3HVJ9">
    <property type="interactions" value="131"/>
</dbReference>
<dbReference type="PROSITE" id="PS50191">
    <property type="entry name" value="CRAL_TRIO"/>
    <property type="match status" value="1"/>
</dbReference>
<dbReference type="GO" id="GO:0016020">
    <property type="term" value="C:membrane"/>
    <property type="evidence" value="ECO:0007669"/>
    <property type="project" value="TreeGrafter"/>
</dbReference>
<dbReference type="Pfam" id="PF00650">
    <property type="entry name" value="CRAL_TRIO"/>
    <property type="match status" value="1"/>
</dbReference>
<evidence type="ECO:0000259" key="1">
    <source>
        <dbReference type="PROSITE" id="PS50191"/>
    </source>
</evidence>
<dbReference type="SMART" id="SM01100">
    <property type="entry name" value="CRAL_TRIO_N"/>
    <property type="match status" value="1"/>
</dbReference>
<dbReference type="InterPro" id="IPR036273">
    <property type="entry name" value="CRAL/TRIO_N_dom_sf"/>
</dbReference>
<dbReference type="SUPFAM" id="SSF52087">
    <property type="entry name" value="CRAL/TRIO domain"/>
    <property type="match status" value="1"/>
</dbReference>
<evidence type="ECO:0000313" key="3">
    <source>
        <dbReference type="RefSeq" id="XP_013389084.1"/>
    </source>
</evidence>
<gene>
    <name evidence="3" type="primary">LOC106157851</name>
</gene>
<dbReference type="InterPro" id="IPR001251">
    <property type="entry name" value="CRAL-TRIO_dom"/>
</dbReference>
<dbReference type="SUPFAM" id="SSF46938">
    <property type="entry name" value="CRAL/TRIO N-terminal domain"/>
    <property type="match status" value="1"/>
</dbReference>
<accession>A0A1S3HVJ9</accession>
<dbReference type="RefSeq" id="XP_013389084.1">
    <property type="nucleotide sequence ID" value="XM_013533630.1"/>
</dbReference>
<sequence>MSTAPYQCTLTPELQDKAKNELNEDPEWRAKDVAALRDMVNKYTGLKCRTDDAFLLRFLRARKFDHQRAFDLLLNYFKKRKENPDIFENFTPLNLKHMFEAGVSNVLDCKDKLGRRIVLLRMGRWDPDRYPVTDVMRTQLLNLEKIIQDEETQVSGLVVLVDAKGMTWNHGKHFNPFFAKKLMSIIQEGMPIRLKGIHYFNEPSFMGTIFEMIKPFMKEKIKKRVNFHGDRKEELLDVFPKELMPEEYGGDQPPFNHKAWTEKMYASEEQFKEMAKYELESYVPIKEENQADAIGGVTGTFKKLNVD</sequence>
<dbReference type="Pfam" id="PF03765">
    <property type="entry name" value="CRAL_TRIO_N"/>
    <property type="match status" value="1"/>
</dbReference>
<dbReference type="GO" id="GO:1902936">
    <property type="term" value="F:phosphatidylinositol bisphosphate binding"/>
    <property type="evidence" value="ECO:0007669"/>
    <property type="project" value="TreeGrafter"/>
</dbReference>
<dbReference type="OMA" id="YQICGSI"/>
<dbReference type="PANTHER" id="PTHR10174">
    <property type="entry name" value="ALPHA-TOCOPHEROL TRANSFER PROTEIN-RELATED"/>
    <property type="match status" value="1"/>
</dbReference>
<reference evidence="3" key="1">
    <citation type="submission" date="2025-08" db="UniProtKB">
        <authorList>
            <consortium name="RefSeq"/>
        </authorList>
    </citation>
    <scope>IDENTIFICATION</scope>
    <source>
        <tissue evidence="3">Gonads</tissue>
    </source>
</reference>
<dbReference type="InterPro" id="IPR036865">
    <property type="entry name" value="CRAL-TRIO_dom_sf"/>
</dbReference>
<dbReference type="Gene3D" id="3.40.525.10">
    <property type="entry name" value="CRAL-TRIO lipid binding domain"/>
    <property type="match status" value="1"/>
</dbReference>
<dbReference type="CDD" id="cd00170">
    <property type="entry name" value="SEC14"/>
    <property type="match status" value="1"/>
</dbReference>
<evidence type="ECO:0000313" key="2">
    <source>
        <dbReference type="Proteomes" id="UP000085678"/>
    </source>
</evidence>
<dbReference type="Proteomes" id="UP000085678">
    <property type="component" value="Unplaced"/>
</dbReference>
<feature type="domain" description="CRAL-TRIO" evidence="1">
    <location>
        <begin position="83"/>
        <end position="256"/>
    </location>
</feature>
<dbReference type="AlphaFoldDB" id="A0A1S3HVJ9"/>
<name>A0A1S3HVJ9_LINAN</name>
<dbReference type="PANTHER" id="PTHR10174:SF130">
    <property type="entry name" value="ALPHA-TOCOPHEROL TRANSFER PROTEIN-LIKE"/>
    <property type="match status" value="1"/>
</dbReference>
<keyword evidence="2" id="KW-1185">Reference proteome</keyword>
<dbReference type="OrthoDB" id="75724at2759"/>
<dbReference type="InParanoid" id="A0A1S3HVJ9"/>
<proteinExistence type="predicted"/>
<dbReference type="Gene3D" id="1.10.8.20">
    <property type="entry name" value="N-terminal domain of phosphatidylinositol transfer protein sec14p"/>
    <property type="match status" value="1"/>
</dbReference>
<dbReference type="STRING" id="7574.A0A1S3HVJ9"/>
<dbReference type="InterPro" id="IPR011074">
    <property type="entry name" value="CRAL/TRIO_N_dom"/>
</dbReference>
<protein>
    <submittedName>
        <fullName evidence="3">Alpha-tocopherol transfer protein-like</fullName>
    </submittedName>
</protein>